<dbReference type="OrthoDB" id="10049614at2759"/>
<evidence type="ECO:0000256" key="1">
    <source>
        <dbReference type="ARBA" id="ARBA00004123"/>
    </source>
</evidence>
<name>A0A6P4ZGQ8_BRABE</name>
<dbReference type="PROSITE" id="PS50888">
    <property type="entry name" value="BHLH"/>
    <property type="match status" value="1"/>
</dbReference>
<accession>A0A6P4ZGQ8</accession>
<keyword evidence="8" id="KW-1185">Reference proteome</keyword>
<protein>
    <submittedName>
        <fullName evidence="9">Transcription factor SUM-1-like</fullName>
    </submittedName>
</protein>
<dbReference type="GO" id="GO:0045663">
    <property type="term" value="P:positive regulation of myoblast differentiation"/>
    <property type="evidence" value="ECO:0007669"/>
    <property type="project" value="TreeGrafter"/>
</dbReference>
<dbReference type="FunFam" id="4.10.280.10:FF:000005">
    <property type="entry name" value="Myogenic factor"/>
    <property type="match status" value="1"/>
</dbReference>
<keyword evidence="5" id="KW-0539">Nucleus</keyword>
<gene>
    <name evidence="9" type="primary">LOC109474399</name>
</gene>
<dbReference type="KEGG" id="bbel:109474399"/>
<evidence type="ECO:0000256" key="4">
    <source>
        <dbReference type="ARBA" id="ARBA00023125"/>
    </source>
</evidence>
<evidence type="ECO:0000313" key="8">
    <source>
        <dbReference type="Proteomes" id="UP000515135"/>
    </source>
</evidence>
<dbReference type="AlphaFoldDB" id="A0A6P4ZGQ8"/>
<dbReference type="PANTHER" id="PTHR11534:SF9">
    <property type="entry name" value="MYOGENIC-DETERMINATION PROTEIN"/>
    <property type="match status" value="1"/>
</dbReference>
<dbReference type="GO" id="GO:0030154">
    <property type="term" value="P:cell differentiation"/>
    <property type="evidence" value="ECO:0007669"/>
    <property type="project" value="UniProtKB-KW"/>
</dbReference>
<feature type="compositionally biased region" description="Basic and acidic residues" evidence="6">
    <location>
        <begin position="105"/>
        <end position="125"/>
    </location>
</feature>
<dbReference type="GeneID" id="109474399"/>
<evidence type="ECO:0000256" key="2">
    <source>
        <dbReference type="ARBA" id="ARBA00022541"/>
    </source>
</evidence>
<evidence type="ECO:0000313" key="9">
    <source>
        <dbReference type="RefSeq" id="XP_019630257.1"/>
    </source>
</evidence>
<feature type="region of interest" description="Disordered" evidence="6">
    <location>
        <begin position="1"/>
        <end position="21"/>
    </location>
</feature>
<dbReference type="GO" id="GO:0046983">
    <property type="term" value="F:protein dimerization activity"/>
    <property type="evidence" value="ECO:0007669"/>
    <property type="project" value="InterPro"/>
</dbReference>
<dbReference type="InterPro" id="IPR039704">
    <property type="entry name" value="Myogenic_factor"/>
</dbReference>
<dbReference type="Proteomes" id="UP000515135">
    <property type="component" value="Unplaced"/>
</dbReference>
<keyword evidence="2" id="KW-0517">Myogenesis</keyword>
<reference evidence="9" key="1">
    <citation type="submission" date="2025-08" db="UniProtKB">
        <authorList>
            <consortium name="RefSeq"/>
        </authorList>
    </citation>
    <scope>IDENTIFICATION</scope>
    <source>
        <tissue evidence="9">Gonad</tissue>
    </source>
</reference>
<dbReference type="Gene3D" id="4.10.280.10">
    <property type="entry name" value="Helix-loop-helix DNA-binding domain"/>
    <property type="match status" value="1"/>
</dbReference>
<dbReference type="Pfam" id="PF00010">
    <property type="entry name" value="HLH"/>
    <property type="match status" value="1"/>
</dbReference>
<dbReference type="PANTHER" id="PTHR11534">
    <property type="entry name" value="MYOGENIC FACTOR"/>
    <property type="match status" value="1"/>
</dbReference>
<comment type="subcellular location">
    <subcellularLocation>
        <location evidence="1">Nucleus</location>
    </subcellularLocation>
</comment>
<feature type="region of interest" description="Disordered" evidence="6">
    <location>
        <begin position="75"/>
        <end position="130"/>
    </location>
</feature>
<dbReference type="InterPro" id="IPR011598">
    <property type="entry name" value="bHLH_dom"/>
</dbReference>
<dbReference type="SMART" id="SM00353">
    <property type="entry name" value="HLH"/>
    <property type="match status" value="1"/>
</dbReference>
<dbReference type="GO" id="GO:0000978">
    <property type="term" value="F:RNA polymerase II cis-regulatory region sequence-specific DNA binding"/>
    <property type="evidence" value="ECO:0007669"/>
    <property type="project" value="TreeGrafter"/>
</dbReference>
<sequence length="165" mass="18367">MEFVEDQGGGQVPGSIDKRKAATIRERRRMGVMNEAFDILKKKLCANPNQRLRKIEILRNAISYIEQLQTLLRDSKSSGEVSDSSAPSTGSCSDGIQELAQARGKLQEKQSERQKQFLAGKKKENSAMASTEVKEKLQTFILSKKQCEAAANSLHQSTPLSMAHW</sequence>
<evidence type="ECO:0000256" key="3">
    <source>
        <dbReference type="ARBA" id="ARBA00022782"/>
    </source>
</evidence>
<dbReference type="InterPro" id="IPR036638">
    <property type="entry name" value="HLH_DNA-bd_sf"/>
</dbReference>
<proteinExistence type="predicted"/>
<dbReference type="GO" id="GO:0000981">
    <property type="term" value="F:DNA-binding transcription factor activity, RNA polymerase II-specific"/>
    <property type="evidence" value="ECO:0007669"/>
    <property type="project" value="TreeGrafter"/>
</dbReference>
<evidence type="ECO:0000256" key="6">
    <source>
        <dbReference type="SAM" id="MobiDB-lite"/>
    </source>
</evidence>
<dbReference type="GO" id="GO:0007517">
    <property type="term" value="P:muscle organ development"/>
    <property type="evidence" value="ECO:0007669"/>
    <property type="project" value="UniProtKB-KW"/>
</dbReference>
<keyword evidence="4" id="KW-0238">DNA-binding</keyword>
<organism evidence="8 9">
    <name type="scientific">Branchiostoma belcheri</name>
    <name type="common">Amphioxus</name>
    <dbReference type="NCBI Taxonomy" id="7741"/>
    <lineage>
        <taxon>Eukaryota</taxon>
        <taxon>Metazoa</taxon>
        <taxon>Chordata</taxon>
        <taxon>Cephalochordata</taxon>
        <taxon>Leptocardii</taxon>
        <taxon>Amphioxiformes</taxon>
        <taxon>Branchiostomatidae</taxon>
        <taxon>Branchiostoma</taxon>
    </lineage>
</organism>
<dbReference type="RefSeq" id="XP_019630257.1">
    <property type="nucleotide sequence ID" value="XM_019774698.1"/>
</dbReference>
<evidence type="ECO:0000259" key="7">
    <source>
        <dbReference type="PROSITE" id="PS50888"/>
    </source>
</evidence>
<dbReference type="SUPFAM" id="SSF47459">
    <property type="entry name" value="HLH, helix-loop-helix DNA-binding domain"/>
    <property type="match status" value="1"/>
</dbReference>
<dbReference type="GO" id="GO:0005634">
    <property type="term" value="C:nucleus"/>
    <property type="evidence" value="ECO:0007669"/>
    <property type="project" value="UniProtKB-SubCell"/>
</dbReference>
<evidence type="ECO:0000256" key="5">
    <source>
        <dbReference type="ARBA" id="ARBA00023242"/>
    </source>
</evidence>
<feature type="domain" description="BHLH" evidence="7">
    <location>
        <begin position="17"/>
        <end position="68"/>
    </location>
</feature>
<keyword evidence="3" id="KW-0221">Differentiation</keyword>